<accession>A0A4R0H2N5</accession>
<name>A0A4R0H2N5_9ENTR</name>
<keyword evidence="2" id="KW-1185">Reference proteome</keyword>
<dbReference type="AlphaFoldDB" id="A0A4R0H2N5"/>
<dbReference type="OrthoDB" id="9816185at2"/>
<proteinExistence type="predicted"/>
<evidence type="ECO:0008006" key="3">
    <source>
        <dbReference type="Google" id="ProtNLM"/>
    </source>
</evidence>
<comment type="caution">
    <text evidence="1">The sequence shown here is derived from an EMBL/GenBank/DDBJ whole genome shotgun (WGS) entry which is preliminary data.</text>
</comment>
<organism evidence="1 2">
    <name type="scientific">Kosakonia quasisacchari</name>
    <dbReference type="NCBI Taxonomy" id="2529380"/>
    <lineage>
        <taxon>Bacteria</taxon>
        <taxon>Pseudomonadati</taxon>
        <taxon>Pseudomonadota</taxon>
        <taxon>Gammaproteobacteria</taxon>
        <taxon>Enterobacterales</taxon>
        <taxon>Enterobacteriaceae</taxon>
        <taxon>Kosakonia</taxon>
    </lineage>
</organism>
<dbReference type="EMBL" id="SJOP01000014">
    <property type="protein sequence ID" value="TCC03454.1"/>
    <property type="molecule type" value="Genomic_DNA"/>
</dbReference>
<evidence type="ECO:0000313" key="1">
    <source>
        <dbReference type="EMBL" id="TCC03454.1"/>
    </source>
</evidence>
<dbReference type="Proteomes" id="UP000291793">
    <property type="component" value="Unassembled WGS sequence"/>
</dbReference>
<sequence>MIKINRRQSAPLIGIYTAPLDQNGHPTPTMAMSERNDAIIFFTDPNNFSNNKKLTKSPFQFTIYQDKELATELEKIFGKKCAYCESDFAAVTSAEIEHFRPKNQISTQDKKTLRPGYYWLAGDWLNLLVACPHCNRKVKHQVPGQPDKISLGKGTQFPLADETKRLRLHTCSEMQFKSEEDHRLLINPCIENPELYFTYDDDGLIHPKNSRNKKAVYSIHVYALQRKHLVEARKKKLVDLEEKLMNLEDPIIELDALDPREVARCTAKKQQIARLLGQVKKMLEPGEPYLGLLRDYIRRHVALGTYQRYRAAGIHIEALLDLPVSHPLPVPRLNLSTFRNMTSRIPVGLRLR</sequence>
<reference evidence="1 2" key="1">
    <citation type="submission" date="2019-02" db="EMBL/GenBank/DDBJ databases">
        <title>The draft genome of Kosakonia quasisacchari strain WCHKQ120001.</title>
        <authorList>
            <person name="Wang C."/>
            <person name="Feng Y."/>
            <person name="Zong Z."/>
        </authorList>
    </citation>
    <scope>NUCLEOTIDE SEQUENCE [LARGE SCALE GENOMIC DNA]</scope>
    <source>
        <strain evidence="1 2">WCHKQ120001</strain>
    </source>
</reference>
<evidence type="ECO:0000313" key="2">
    <source>
        <dbReference type="Proteomes" id="UP000291793"/>
    </source>
</evidence>
<protein>
    <recommendedName>
        <fullName evidence="3">HNH nuclease domain-containing protein</fullName>
    </recommendedName>
</protein>
<gene>
    <name evidence="1" type="ORF">E0L21_15790</name>
</gene>
<dbReference type="Gene3D" id="1.10.30.50">
    <property type="match status" value="1"/>
</dbReference>
<dbReference type="RefSeq" id="WP_131411110.1">
    <property type="nucleotide sequence ID" value="NZ_CATKPI010000055.1"/>
</dbReference>